<feature type="compositionally biased region" description="Basic residues" evidence="2">
    <location>
        <begin position="107"/>
        <end position="117"/>
    </location>
</feature>
<protein>
    <submittedName>
        <fullName evidence="3">Uncharacterized protein</fullName>
    </submittedName>
</protein>
<evidence type="ECO:0000256" key="1">
    <source>
        <dbReference type="SAM" id="Coils"/>
    </source>
</evidence>
<sequence>LSLFAFLSANLHVSKHVILGITTTATAREKIIVYLSFNHFCRLSNSLVSPSPSLLATLRHTRNYPGSQDTLNHTRRATRSPSTMSSTISCVGIDCWGCACCEGRSRRTSSKKQSRKPARSEQSTSSVDEAGWYTSSYGNLNSKPKEFLFSEPDFPANTADDIASAATGDGNAAFTPSTSTMPPRPPRITRAPPNFLTPVSNDLTPETLAMILQEQSAELALGKHYEGPEGYAHLLSIIKEHWEPETETVTETKTKTDKNPASNATAPRRSAPAPVGDATSIPFRATGPSNNTDLSRDIKSTYLQEKIMSLSRAYQQLSTLPTLSERLTAARAWGKKVDALVRECAEAEAEVVKEYQIKAKRADKEMEITRSVVAKLTVEVEELKDQEITRQREERNHAASLRRSVGIARMSAEEAEASEKDEYEERSEVASWDGGMIGEGTAGRVVGW</sequence>
<evidence type="ECO:0000313" key="4">
    <source>
        <dbReference type="Proteomes" id="UP000799538"/>
    </source>
</evidence>
<evidence type="ECO:0000256" key="2">
    <source>
        <dbReference type="SAM" id="MobiDB-lite"/>
    </source>
</evidence>
<accession>A0A6A6GPJ3</accession>
<keyword evidence="4" id="KW-1185">Reference proteome</keyword>
<name>A0A6A6GPJ3_9PEZI</name>
<reference evidence="4" key="1">
    <citation type="journal article" date="2020" name="Stud. Mycol.">
        <title>101 Dothideomycetes genomes: A test case for predicting lifestyles and emergence of pathogens.</title>
        <authorList>
            <person name="Haridas S."/>
            <person name="Albert R."/>
            <person name="Binder M."/>
            <person name="Bloem J."/>
            <person name="LaButti K."/>
            <person name="Salamov A."/>
            <person name="Andreopoulos B."/>
            <person name="Baker S."/>
            <person name="Barry K."/>
            <person name="Bills G."/>
            <person name="Bluhm B."/>
            <person name="Cannon C."/>
            <person name="Castanera R."/>
            <person name="Culley D."/>
            <person name="Daum C."/>
            <person name="Ezra D."/>
            <person name="Gonzalez J."/>
            <person name="Henrissat B."/>
            <person name="Kuo A."/>
            <person name="Liang C."/>
            <person name="Lipzen A."/>
            <person name="Lutzoni F."/>
            <person name="Magnuson J."/>
            <person name="Mondo S."/>
            <person name="Nolan M."/>
            <person name="Ohm R."/>
            <person name="Pangilinan J."/>
            <person name="Park H.-J."/>
            <person name="Ramirez L."/>
            <person name="Alfaro M."/>
            <person name="Sun H."/>
            <person name="Tritt A."/>
            <person name="Yoshinaga Y."/>
            <person name="Zwiers L.-H."/>
            <person name="Turgeon B."/>
            <person name="Goodwin S."/>
            <person name="Spatafora J."/>
            <person name="Crous P."/>
            <person name="Grigoriev I."/>
        </authorList>
    </citation>
    <scope>NUCLEOTIDE SEQUENCE [LARGE SCALE GENOMIC DNA]</scope>
    <source>
        <strain evidence="4">CECT 20119</strain>
    </source>
</reference>
<dbReference type="Proteomes" id="UP000799538">
    <property type="component" value="Unassembled WGS sequence"/>
</dbReference>
<dbReference type="AlphaFoldDB" id="A0A6A6GPJ3"/>
<feature type="compositionally biased region" description="Basic and acidic residues" evidence="2">
    <location>
        <begin position="245"/>
        <end position="258"/>
    </location>
</feature>
<feature type="region of interest" description="Disordered" evidence="2">
    <location>
        <begin position="412"/>
        <end position="448"/>
    </location>
</feature>
<feature type="region of interest" description="Disordered" evidence="2">
    <location>
        <begin position="65"/>
        <end position="86"/>
    </location>
</feature>
<dbReference type="EMBL" id="ML992501">
    <property type="protein sequence ID" value="KAF2227489.1"/>
    <property type="molecule type" value="Genomic_DNA"/>
</dbReference>
<keyword evidence="1" id="KW-0175">Coiled coil</keyword>
<feature type="region of interest" description="Disordered" evidence="2">
    <location>
        <begin position="107"/>
        <end position="127"/>
    </location>
</feature>
<feature type="compositionally biased region" description="Acidic residues" evidence="2">
    <location>
        <begin position="413"/>
        <end position="425"/>
    </location>
</feature>
<dbReference type="OrthoDB" id="10449864at2759"/>
<feature type="coiled-coil region" evidence="1">
    <location>
        <begin position="330"/>
        <end position="386"/>
    </location>
</feature>
<feature type="region of interest" description="Disordered" evidence="2">
    <location>
        <begin position="245"/>
        <end position="296"/>
    </location>
</feature>
<feature type="non-terminal residue" evidence="3">
    <location>
        <position position="1"/>
    </location>
</feature>
<evidence type="ECO:0000313" key="3">
    <source>
        <dbReference type="EMBL" id="KAF2227489.1"/>
    </source>
</evidence>
<feature type="region of interest" description="Disordered" evidence="2">
    <location>
        <begin position="151"/>
        <end position="194"/>
    </location>
</feature>
<organism evidence="3 4">
    <name type="scientific">Elsinoe ampelina</name>
    <dbReference type="NCBI Taxonomy" id="302913"/>
    <lineage>
        <taxon>Eukaryota</taxon>
        <taxon>Fungi</taxon>
        <taxon>Dikarya</taxon>
        <taxon>Ascomycota</taxon>
        <taxon>Pezizomycotina</taxon>
        <taxon>Dothideomycetes</taxon>
        <taxon>Dothideomycetidae</taxon>
        <taxon>Myriangiales</taxon>
        <taxon>Elsinoaceae</taxon>
        <taxon>Elsinoe</taxon>
    </lineage>
</organism>
<gene>
    <name evidence="3" type="ORF">BDZ85DRAFT_300215</name>
</gene>
<proteinExistence type="predicted"/>